<keyword evidence="4" id="KW-1185">Reference proteome</keyword>
<accession>A0A9P4WJF1</accession>
<feature type="region of interest" description="Disordered" evidence="1">
    <location>
        <begin position="1"/>
        <end position="76"/>
    </location>
</feature>
<evidence type="ECO:0000313" key="3">
    <source>
        <dbReference type="EMBL" id="KAF3034305.1"/>
    </source>
</evidence>
<dbReference type="Proteomes" id="UP000758155">
    <property type="component" value="Unassembled WGS sequence"/>
</dbReference>
<feature type="region of interest" description="Disordered" evidence="1">
    <location>
        <begin position="336"/>
        <end position="363"/>
    </location>
</feature>
<dbReference type="GO" id="GO:0070475">
    <property type="term" value="P:rRNA base methylation"/>
    <property type="evidence" value="ECO:0007669"/>
    <property type="project" value="InterPro"/>
</dbReference>
<proteinExistence type="predicted"/>
<comment type="caution">
    <text evidence="3">The sequence shown here is derived from an EMBL/GenBank/DDBJ whole genome shotgun (WGS) entry which is preliminary data.</text>
</comment>
<gene>
    <name evidence="3" type="ORF">E8E12_003150</name>
</gene>
<evidence type="ECO:0000313" key="4">
    <source>
        <dbReference type="Proteomes" id="UP000758155"/>
    </source>
</evidence>
<sequence>MSKTKTKQARRQLKRDGQRKIAEHQKKEAKKAAIVKPANPRATIPSSKPAPKRQQPDTTTQKAETPAKPVQASQKHEVPFGAYDHILLVGEGDFSFTRSLVEDHGCANVTATSFDTEEEVLEKYPTFEETRGALTGLMPPVPLHHGIDAAKLSSYKALKCERDDAGGDDDDDEAVSGWDSIVFMFPHVGGLSTDVNRQVRSNQALLVSFFKACLETSTARQRLKILEQQSNRPNLVQRKPVEFLKMGGRIMVALFEGEPYTLWNVRDLARHAGLRVIESFKFDWAQYPSYSHVRTLGALEGGGGWRGEDREARMYVFEKIALEADSDEEKELEKRGVKLGRKRKGKQTSVPKKKRKVEDDDSD</sequence>
<dbReference type="InterPro" id="IPR019446">
    <property type="entry name" value="BMT5-like"/>
</dbReference>
<dbReference type="PANTHER" id="PTHR11538:SF26">
    <property type="entry name" value="FERREDOXIN-FOLD ANTICODON-BINDING DOMAIN-CONTAINING PROTEIN 1"/>
    <property type="match status" value="1"/>
</dbReference>
<dbReference type="PANTHER" id="PTHR11538">
    <property type="entry name" value="PHENYLALANYL-TRNA SYNTHETASE"/>
    <property type="match status" value="1"/>
</dbReference>
<dbReference type="Pfam" id="PF10354">
    <property type="entry name" value="BMT5-like"/>
    <property type="match status" value="1"/>
</dbReference>
<dbReference type="OrthoDB" id="273345at2759"/>
<protein>
    <recommendedName>
        <fullName evidence="2">25S rRNA (uridine-N(3))-methyltransferase BMT5-like domain-containing protein</fullName>
    </recommendedName>
</protein>
<dbReference type="GO" id="GO:0005737">
    <property type="term" value="C:cytoplasm"/>
    <property type="evidence" value="ECO:0007669"/>
    <property type="project" value="TreeGrafter"/>
</dbReference>
<feature type="compositionally biased region" description="Basic residues" evidence="1">
    <location>
        <begin position="1"/>
        <end position="13"/>
    </location>
</feature>
<dbReference type="EMBL" id="SWKV01000069">
    <property type="protein sequence ID" value="KAF3034305.1"/>
    <property type="molecule type" value="Genomic_DNA"/>
</dbReference>
<reference evidence="3" key="1">
    <citation type="submission" date="2019-04" db="EMBL/GenBank/DDBJ databases">
        <title>Sequencing of skin fungus with MAO and IRED activity.</title>
        <authorList>
            <person name="Marsaioli A.J."/>
            <person name="Bonatto J.M.C."/>
            <person name="Reis Junior O."/>
        </authorList>
    </citation>
    <scope>NUCLEOTIDE SEQUENCE</scope>
    <source>
        <strain evidence="3">28M1</strain>
    </source>
</reference>
<evidence type="ECO:0000256" key="1">
    <source>
        <dbReference type="SAM" id="MobiDB-lite"/>
    </source>
</evidence>
<organism evidence="3 4">
    <name type="scientific">Didymella heteroderae</name>
    <dbReference type="NCBI Taxonomy" id="1769908"/>
    <lineage>
        <taxon>Eukaryota</taxon>
        <taxon>Fungi</taxon>
        <taxon>Dikarya</taxon>
        <taxon>Ascomycota</taxon>
        <taxon>Pezizomycotina</taxon>
        <taxon>Dothideomycetes</taxon>
        <taxon>Pleosporomycetidae</taxon>
        <taxon>Pleosporales</taxon>
        <taxon>Pleosporineae</taxon>
        <taxon>Didymellaceae</taxon>
        <taxon>Didymella</taxon>
    </lineage>
</organism>
<feature type="domain" description="25S rRNA (uridine-N(3))-methyltransferase BMT5-like" evidence="2">
    <location>
        <begin position="87"/>
        <end position="294"/>
    </location>
</feature>
<dbReference type="GO" id="GO:0070042">
    <property type="term" value="F:rRNA (uridine-N3-)-methyltransferase activity"/>
    <property type="evidence" value="ECO:0007669"/>
    <property type="project" value="InterPro"/>
</dbReference>
<dbReference type="AlphaFoldDB" id="A0A9P4WJF1"/>
<evidence type="ECO:0000259" key="2">
    <source>
        <dbReference type="Pfam" id="PF10354"/>
    </source>
</evidence>
<feature type="compositionally biased region" description="Basic and acidic residues" evidence="1">
    <location>
        <begin position="14"/>
        <end position="26"/>
    </location>
</feature>
<feature type="compositionally biased region" description="Basic residues" evidence="1">
    <location>
        <begin position="337"/>
        <end position="355"/>
    </location>
</feature>
<name>A0A9P4WJF1_9PLEO</name>